<evidence type="ECO:0000313" key="1">
    <source>
        <dbReference type="EMBL" id="TDG78049.1"/>
    </source>
</evidence>
<dbReference type="Gene3D" id="1.10.150.240">
    <property type="entry name" value="Putative phosphatase, domain 2"/>
    <property type="match status" value="1"/>
</dbReference>
<proteinExistence type="predicted"/>
<dbReference type="EMBL" id="PUFO01000045">
    <property type="protein sequence ID" value="TDG78049.1"/>
    <property type="molecule type" value="Genomic_DNA"/>
</dbReference>
<dbReference type="GO" id="GO:0006281">
    <property type="term" value="P:DNA repair"/>
    <property type="evidence" value="ECO:0007669"/>
    <property type="project" value="TreeGrafter"/>
</dbReference>
<gene>
    <name evidence="1" type="ORF">C5L31_001284</name>
</gene>
<dbReference type="InterPro" id="IPR023198">
    <property type="entry name" value="PGP-like_dom2"/>
</dbReference>
<evidence type="ECO:0000313" key="2">
    <source>
        <dbReference type="Proteomes" id="UP000294854"/>
    </source>
</evidence>
<reference evidence="1 2" key="1">
    <citation type="journal article" date="2019" name="Appl. Microbiol. Biotechnol.">
        <title>Uncovering carbohydrate metabolism through a genotype-phenotype association study of 56 lactic acid bacteria genomes.</title>
        <authorList>
            <person name="Buron-Moles G."/>
            <person name="Chailyan A."/>
            <person name="Dolejs I."/>
            <person name="Forster J."/>
            <person name="Miks M.H."/>
        </authorList>
    </citation>
    <scope>NUCLEOTIDE SEQUENCE [LARGE SCALE GENOMIC DNA]</scope>
    <source>
        <strain evidence="1 2">ATCC 49373</strain>
    </source>
</reference>
<dbReference type="Pfam" id="PF13419">
    <property type="entry name" value="HAD_2"/>
    <property type="match status" value="1"/>
</dbReference>
<dbReference type="InterPro" id="IPR006439">
    <property type="entry name" value="HAD-SF_hydro_IA"/>
</dbReference>
<dbReference type="OrthoDB" id="9807630at2"/>
<dbReference type="GO" id="GO:0005829">
    <property type="term" value="C:cytosol"/>
    <property type="evidence" value="ECO:0007669"/>
    <property type="project" value="TreeGrafter"/>
</dbReference>
<dbReference type="SFLD" id="SFLDG01129">
    <property type="entry name" value="C1.5:_HAD__Beta-PGM__Phosphata"/>
    <property type="match status" value="1"/>
</dbReference>
<dbReference type="STRING" id="1122149.FD44_GL001648"/>
<dbReference type="NCBIfam" id="TIGR01549">
    <property type="entry name" value="HAD-SF-IA-v1"/>
    <property type="match status" value="1"/>
</dbReference>
<protein>
    <recommendedName>
        <fullName evidence="3">Phosphoglycolate phosphatase</fullName>
    </recommendedName>
</protein>
<dbReference type="RefSeq" id="WP_010619736.1">
    <property type="nucleotide sequence ID" value="NZ_PUFO01000045.1"/>
</dbReference>
<dbReference type="InterPro" id="IPR041492">
    <property type="entry name" value="HAD_2"/>
</dbReference>
<dbReference type="InterPro" id="IPR036412">
    <property type="entry name" value="HAD-like_sf"/>
</dbReference>
<accession>A0A4R5NNK4</accession>
<dbReference type="PANTHER" id="PTHR43434">
    <property type="entry name" value="PHOSPHOGLYCOLATE PHOSPHATASE"/>
    <property type="match status" value="1"/>
</dbReference>
<keyword evidence="2" id="KW-1185">Reference proteome</keyword>
<dbReference type="Gene3D" id="3.40.50.1000">
    <property type="entry name" value="HAD superfamily/HAD-like"/>
    <property type="match status" value="1"/>
</dbReference>
<evidence type="ECO:0008006" key="3">
    <source>
        <dbReference type="Google" id="ProtNLM"/>
    </source>
</evidence>
<dbReference type="SUPFAM" id="SSF56784">
    <property type="entry name" value="HAD-like"/>
    <property type="match status" value="1"/>
</dbReference>
<name>A0A4R5NNK4_9LACO</name>
<dbReference type="GO" id="GO:0008967">
    <property type="term" value="F:phosphoglycolate phosphatase activity"/>
    <property type="evidence" value="ECO:0007669"/>
    <property type="project" value="TreeGrafter"/>
</dbReference>
<dbReference type="Proteomes" id="UP000294854">
    <property type="component" value="Unassembled WGS sequence"/>
</dbReference>
<dbReference type="InterPro" id="IPR023214">
    <property type="entry name" value="HAD_sf"/>
</dbReference>
<dbReference type="PANTHER" id="PTHR43434:SF25">
    <property type="entry name" value="PHOSPHOGLYCOLATE PHOSPHATASE"/>
    <property type="match status" value="1"/>
</dbReference>
<dbReference type="AlphaFoldDB" id="A0A4R5NNK4"/>
<organism evidence="1 2">
    <name type="scientific">Secundilactobacillus malefermentans</name>
    <dbReference type="NCBI Taxonomy" id="176292"/>
    <lineage>
        <taxon>Bacteria</taxon>
        <taxon>Bacillati</taxon>
        <taxon>Bacillota</taxon>
        <taxon>Bacilli</taxon>
        <taxon>Lactobacillales</taxon>
        <taxon>Lactobacillaceae</taxon>
        <taxon>Secundilactobacillus</taxon>
    </lineage>
</organism>
<sequence>MKNVIWDFDGTLFNTYPEMVKAFSQTLAYFNIEDFEIDTEDIYATMRRGSVGTAVKKFSAIYGLQETQVRDKFNHIEPELVQNARPFEGIADLLKETKLANRHHFLETHRNQLAVELLNEFELTQYFDVMVTKDDGVKRKPNPEGINLLCEKFELDRGETVMIGDRKLDIEAGNNAGINSWLFDYDHLIIVDGQPNKRFTQVDDIKKSLLED</sequence>
<comment type="caution">
    <text evidence="1">The sequence shown here is derived from an EMBL/GenBank/DDBJ whole genome shotgun (WGS) entry which is preliminary data.</text>
</comment>
<dbReference type="InterPro" id="IPR050155">
    <property type="entry name" value="HAD-like_hydrolase_sf"/>
</dbReference>
<dbReference type="SFLD" id="SFLDS00003">
    <property type="entry name" value="Haloacid_Dehalogenase"/>
    <property type="match status" value="1"/>
</dbReference>